<dbReference type="Proteomes" id="UP001456224">
    <property type="component" value="Chromosome"/>
</dbReference>
<evidence type="ECO:0000313" key="5">
    <source>
        <dbReference type="Proteomes" id="UP001456224"/>
    </source>
</evidence>
<dbReference type="InterPro" id="IPR035959">
    <property type="entry name" value="RutC-like_sf"/>
</dbReference>
<dbReference type="PANTHER" id="PTHR43760:SF1">
    <property type="entry name" value="ENDORIBONUCLEASE L-PSP_CHORISMATE MUTASE-LIKE DOMAIN-CONTAINING PROTEIN"/>
    <property type="match status" value="1"/>
</dbReference>
<dbReference type="SUPFAM" id="SSF55298">
    <property type="entry name" value="YjgF-like"/>
    <property type="match status" value="1"/>
</dbReference>
<evidence type="ECO:0000259" key="1">
    <source>
        <dbReference type="Pfam" id="PF14588"/>
    </source>
</evidence>
<feature type="domain" description="Endoribonuclease L-PSP/chorismate mutase-like" evidence="1">
    <location>
        <begin position="5"/>
        <end position="143"/>
    </location>
</feature>
<name>A0A446CQB0_9BURK</name>
<dbReference type="CDD" id="cd02199">
    <property type="entry name" value="YjgF_YER057c_UK114_like_1"/>
    <property type="match status" value="1"/>
</dbReference>
<evidence type="ECO:0000313" key="2">
    <source>
        <dbReference type="EMBL" id="SSW70087.1"/>
    </source>
</evidence>
<reference evidence="2 4" key="1">
    <citation type="submission" date="2018-07" db="EMBL/GenBank/DDBJ databases">
        <authorList>
            <person name="Peeters C."/>
        </authorList>
    </citation>
    <scope>NUCLEOTIDE SEQUENCE [LARGE SCALE GENOMIC DNA]</scope>
    <source>
        <strain evidence="2 4">LMG 30378</strain>
    </source>
</reference>
<dbReference type="Proteomes" id="UP000289465">
    <property type="component" value="Unassembled WGS sequence"/>
</dbReference>
<dbReference type="EMBL" id="UFQC01000021">
    <property type="protein sequence ID" value="SSW70087.1"/>
    <property type="molecule type" value="Genomic_DNA"/>
</dbReference>
<dbReference type="OrthoDB" id="8587942at2"/>
<dbReference type="PANTHER" id="PTHR43760">
    <property type="entry name" value="ENDORIBONUCLEASE-RELATED"/>
    <property type="match status" value="1"/>
</dbReference>
<gene>
    <name evidence="2" type="ORF">AVE30378_03822</name>
    <name evidence="3" type="ORF">WHX56_22160</name>
</gene>
<keyword evidence="5" id="KW-1185">Reference proteome</keyword>
<dbReference type="RefSeq" id="WP_129242473.1">
    <property type="nucleotide sequence ID" value="NZ_CP148753.1"/>
</dbReference>
<evidence type="ECO:0000313" key="4">
    <source>
        <dbReference type="Proteomes" id="UP000289465"/>
    </source>
</evidence>
<dbReference type="InterPro" id="IPR013813">
    <property type="entry name" value="Endoribo_LPSP/chorism_mut-like"/>
</dbReference>
<accession>A0A446CQB0</accession>
<sequence length="166" mass="17527">MADAESRLKALGLALPAPMPTHYAYLPALRHGDTVHVAGQIPKLGPDRLFVLGAVGEQVSEAQAREAVRLCVLHALSWVAHSARGGLDDVTQILRVNYFFQVGQRKSTRLSAIADAGSELLAAVFGAAGQHPRSVIGVRELPRDAPVLIDMDVALAAADEPPGAAR</sequence>
<proteinExistence type="predicted"/>
<dbReference type="EMBL" id="CP148753">
    <property type="protein sequence ID" value="WXR72338.1"/>
    <property type="molecule type" value="Genomic_DNA"/>
</dbReference>
<dbReference type="Pfam" id="PF14588">
    <property type="entry name" value="YjgF_endoribonc"/>
    <property type="match status" value="1"/>
</dbReference>
<organism evidence="2 4">
    <name type="scientific">Achromobacter veterisilvae</name>
    <dbReference type="NCBI Taxonomy" id="2069367"/>
    <lineage>
        <taxon>Bacteria</taxon>
        <taxon>Pseudomonadati</taxon>
        <taxon>Pseudomonadota</taxon>
        <taxon>Betaproteobacteria</taxon>
        <taxon>Burkholderiales</taxon>
        <taxon>Alcaligenaceae</taxon>
        <taxon>Achromobacter</taxon>
    </lineage>
</organism>
<protein>
    <submittedName>
        <fullName evidence="3">RidA family protein</fullName>
    </submittedName>
</protein>
<reference evidence="3 5" key="2">
    <citation type="submission" date="2024-03" db="EMBL/GenBank/DDBJ databases">
        <title>Reference genomes for the five species model microbial community.</title>
        <authorList>
            <person name="Padfield D."/>
        </authorList>
    </citation>
    <scope>NUCLEOTIDE SEQUENCE [LARGE SCALE GENOMIC DNA]</scope>
    <source>
        <strain evidence="3 5">AB1</strain>
    </source>
</reference>
<dbReference type="Gene3D" id="3.30.1330.40">
    <property type="entry name" value="RutC-like"/>
    <property type="match status" value="1"/>
</dbReference>
<evidence type="ECO:0000313" key="3">
    <source>
        <dbReference type="EMBL" id="WXR72338.1"/>
    </source>
</evidence>
<dbReference type="AlphaFoldDB" id="A0A446CQB0"/>